<proteinExistence type="predicted"/>
<evidence type="ECO:0000313" key="3">
    <source>
        <dbReference type="Proteomes" id="UP000600865"/>
    </source>
</evidence>
<evidence type="ECO:0000256" key="1">
    <source>
        <dbReference type="SAM" id="Phobius"/>
    </source>
</evidence>
<feature type="transmembrane region" description="Helical" evidence="1">
    <location>
        <begin position="60"/>
        <end position="79"/>
    </location>
</feature>
<keyword evidence="1" id="KW-1133">Transmembrane helix</keyword>
<keyword evidence="1" id="KW-0472">Membrane</keyword>
<evidence type="ECO:0000313" key="2">
    <source>
        <dbReference type="EMBL" id="GGX74743.1"/>
    </source>
</evidence>
<organism evidence="2 3">
    <name type="scientific">Litorimonas cladophorae</name>
    <dbReference type="NCBI Taxonomy" id="1220491"/>
    <lineage>
        <taxon>Bacteria</taxon>
        <taxon>Pseudomonadati</taxon>
        <taxon>Pseudomonadota</taxon>
        <taxon>Alphaproteobacteria</taxon>
        <taxon>Maricaulales</taxon>
        <taxon>Robiginitomaculaceae</taxon>
    </lineage>
</organism>
<accession>A0A918NKE4</accession>
<gene>
    <name evidence="2" type="ORF">GCM10011309_26140</name>
</gene>
<dbReference type="AlphaFoldDB" id="A0A918NKE4"/>
<keyword evidence="3" id="KW-1185">Reference proteome</keyword>
<evidence type="ECO:0008006" key="4">
    <source>
        <dbReference type="Google" id="ProtNLM"/>
    </source>
</evidence>
<comment type="caution">
    <text evidence="2">The sequence shown here is derived from an EMBL/GenBank/DDBJ whole genome shotgun (WGS) entry which is preliminary data.</text>
</comment>
<dbReference type="EMBL" id="BMYV01000003">
    <property type="protein sequence ID" value="GGX74743.1"/>
    <property type="molecule type" value="Genomic_DNA"/>
</dbReference>
<feature type="transmembrane region" description="Helical" evidence="1">
    <location>
        <begin position="7"/>
        <end position="29"/>
    </location>
</feature>
<name>A0A918NKE4_9PROT</name>
<keyword evidence="1" id="KW-0812">Transmembrane</keyword>
<reference evidence="2 3" key="1">
    <citation type="journal article" date="2014" name="Int. J. Syst. Evol. Microbiol.">
        <title>Complete genome sequence of Corynebacterium casei LMG S-19264T (=DSM 44701T), isolated from a smear-ripened cheese.</title>
        <authorList>
            <consortium name="US DOE Joint Genome Institute (JGI-PGF)"/>
            <person name="Walter F."/>
            <person name="Albersmeier A."/>
            <person name="Kalinowski J."/>
            <person name="Ruckert C."/>
        </authorList>
    </citation>
    <scope>NUCLEOTIDE SEQUENCE [LARGE SCALE GENOMIC DNA]</scope>
    <source>
        <strain evidence="2 3">KCTC 23968</strain>
    </source>
</reference>
<sequence>MWPAVTVLNGVIAFDGFAKTILGLTWLIYNWSLQRFTGATLGQRLFGYRIVPTGGKSPLYLLRVILGYFGFIWSIYTLVSDMKSTDDIYWWDKRSRTRALLMKKPDPPY</sequence>
<protein>
    <recommendedName>
        <fullName evidence="4">RDD family protein</fullName>
    </recommendedName>
</protein>
<dbReference type="Proteomes" id="UP000600865">
    <property type="component" value="Unassembled WGS sequence"/>
</dbReference>